<dbReference type="EMBL" id="CP022098">
    <property type="protein sequence ID" value="ATB35724.1"/>
    <property type="molecule type" value="Genomic_DNA"/>
</dbReference>
<sequence>MPVDWGPRYANLQRAATLPWTDGGRCAVREASEPWPVLAERCYQALDHDRIEFHDLTGKCSVASAGAAAVGLGVWEPALKYLYSLEWG</sequence>
<reference evidence="1 2" key="1">
    <citation type="submission" date="2017-06" db="EMBL/GenBank/DDBJ databases">
        <title>Sequencing and comparative analysis of myxobacterial genomes.</title>
        <authorList>
            <person name="Rupp O."/>
            <person name="Goesmann A."/>
            <person name="Sogaard-Andersen L."/>
        </authorList>
    </citation>
    <scope>NUCLEOTIDE SEQUENCE [LARGE SCALE GENOMIC DNA]</scope>
    <source>
        <strain evidence="1 2">DSM 52655</strain>
    </source>
</reference>
<dbReference type="Proteomes" id="UP000217257">
    <property type="component" value="Chromosome"/>
</dbReference>
<evidence type="ECO:0000313" key="1">
    <source>
        <dbReference type="EMBL" id="ATB35724.1"/>
    </source>
</evidence>
<dbReference type="KEGG" id="cfus:CYFUS_001138"/>
<gene>
    <name evidence="1" type="ORF">CYFUS_001138</name>
</gene>
<organism evidence="1 2">
    <name type="scientific">Cystobacter fuscus</name>
    <dbReference type="NCBI Taxonomy" id="43"/>
    <lineage>
        <taxon>Bacteria</taxon>
        <taxon>Pseudomonadati</taxon>
        <taxon>Myxococcota</taxon>
        <taxon>Myxococcia</taxon>
        <taxon>Myxococcales</taxon>
        <taxon>Cystobacterineae</taxon>
        <taxon>Archangiaceae</taxon>
        <taxon>Cystobacter</taxon>
    </lineage>
</organism>
<proteinExistence type="predicted"/>
<protein>
    <submittedName>
        <fullName evidence="1">Uncharacterized protein</fullName>
    </submittedName>
</protein>
<dbReference type="AlphaFoldDB" id="A0A250IVF0"/>
<name>A0A250IVF0_9BACT</name>
<evidence type="ECO:0000313" key="2">
    <source>
        <dbReference type="Proteomes" id="UP000217257"/>
    </source>
</evidence>
<accession>A0A250IVF0</accession>